<dbReference type="Pfam" id="PF13782">
    <property type="entry name" value="SpoVAB"/>
    <property type="match status" value="1"/>
</dbReference>
<protein>
    <submittedName>
        <fullName evidence="2">Stage V sporulation protein AB</fullName>
    </submittedName>
</protein>
<comment type="caution">
    <text evidence="2">The sequence shown here is derived from an EMBL/GenBank/DDBJ whole genome shotgun (WGS) entry which is preliminary data.</text>
</comment>
<feature type="transmembrane region" description="Helical" evidence="1">
    <location>
        <begin position="6"/>
        <end position="29"/>
    </location>
</feature>
<feature type="transmembrane region" description="Helical" evidence="1">
    <location>
        <begin position="80"/>
        <end position="101"/>
    </location>
</feature>
<keyword evidence="1" id="KW-1133">Transmembrane helix</keyword>
<evidence type="ECO:0000313" key="2">
    <source>
        <dbReference type="EMBL" id="MBC5666995.1"/>
    </source>
</evidence>
<sequence length="146" mass="15523">MTWWKYIILGLTAFGGGSVISAAVFALIASTGVITRMAGKTHTGKHVTKYETAVVAGGTLWNIFWVFSVKLHMPVTVSAVLQPIIGLSQGIFVGCLAISLAEALNATAIFARRVKLRIGFSYIILAVAVGKVTAAIIQFANGWVKK</sequence>
<evidence type="ECO:0000313" key="3">
    <source>
        <dbReference type="Proteomes" id="UP000597877"/>
    </source>
</evidence>
<evidence type="ECO:0000256" key="1">
    <source>
        <dbReference type="SAM" id="Phobius"/>
    </source>
</evidence>
<dbReference type="RefSeq" id="WP_118588944.1">
    <property type="nucleotide sequence ID" value="NZ_JACOOZ010000002.1"/>
</dbReference>
<keyword evidence="1" id="KW-0812">Transmembrane</keyword>
<gene>
    <name evidence="2" type="ORF">H8S00_03185</name>
</gene>
<accession>A0ABR7F069</accession>
<feature type="transmembrane region" description="Helical" evidence="1">
    <location>
        <begin position="50"/>
        <end position="68"/>
    </location>
</feature>
<dbReference type="Proteomes" id="UP000597877">
    <property type="component" value="Unassembled WGS sequence"/>
</dbReference>
<keyword evidence="3" id="KW-1185">Reference proteome</keyword>
<name>A0ABR7F069_9FIRM</name>
<keyword evidence="1" id="KW-0472">Membrane</keyword>
<dbReference type="EMBL" id="JACOOZ010000002">
    <property type="protein sequence ID" value="MBC5666995.1"/>
    <property type="molecule type" value="Genomic_DNA"/>
</dbReference>
<reference evidence="2 3" key="1">
    <citation type="submission" date="2020-08" db="EMBL/GenBank/DDBJ databases">
        <title>Genome public.</title>
        <authorList>
            <person name="Liu C."/>
            <person name="Sun Q."/>
        </authorList>
    </citation>
    <scope>NUCLEOTIDE SEQUENCE [LARGE SCALE GENOMIC DNA]</scope>
    <source>
        <strain evidence="2 3">BX4</strain>
    </source>
</reference>
<proteinExistence type="predicted"/>
<dbReference type="InterPro" id="IPR020144">
    <property type="entry name" value="SpoVAB"/>
</dbReference>
<feature type="transmembrane region" description="Helical" evidence="1">
    <location>
        <begin position="122"/>
        <end position="144"/>
    </location>
</feature>
<organism evidence="2 3">
    <name type="scientific">Eubacterium segne</name>
    <dbReference type="NCBI Taxonomy" id="2763045"/>
    <lineage>
        <taxon>Bacteria</taxon>
        <taxon>Bacillati</taxon>
        <taxon>Bacillota</taxon>
        <taxon>Clostridia</taxon>
        <taxon>Eubacteriales</taxon>
        <taxon>Eubacteriaceae</taxon>
        <taxon>Eubacterium</taxon>
    </lineage>
</organism>